<keyword evidence="2" id="KW-1185">Reference proteome</keyword>
<dbReference type="AlphaFoldDB" id="A0A9P4T3S9"/>
<evidence type="ECO:0000313" key="2">
    <source>
        <dbReference type="Proteomes" id="UP000801428"/>
    </source>
</evidence>
<sequence length="196" mass="22254">MENILSLHPHISGFFVADRDTEHPLEALLSQPDAWQHEQSLLIILFHYLPQLRTFKISADTDIGFFLDFMRRVATGYQIPGRALQMPLQHLQTAAIAYEEDGDLGDVAWVVYFMCVPSLRTFAGFWLGTWGVGDFYTGEEGTEDEPGDEDYLRNTEGAPVSNVEELVFAQCRFDSQSLNTILPMTKNLRSISYVKL</sequence>
<gene>
    <name evidence="1" type="ORF">E8E13_001347</name>
</gene>
<organism evidence="1 2">
    <name type="scientific">Curvularia kusanoi</name>
    <name type="common">Cochliobolus kusanoi</name>
    <dbReference type="NCBI Taxonomy" id="90978"/>
    <lineage>
        <taxon>Eukaryota</taxon>
        <taxon>Fungi</taxon>
        <taxon>Dikarya</taxon>
        <taxon>Ascomycota</taxon>
        <taxon>Pezizomycotina</taxon>
        <taxon>Dothideomycetes</taxon>
        <taxon>Pleosporomycetidae</taxon>
        <taxon>Pleosporales</taxon>
        <taxon>Pleosporineae</taxon>
        <taxon>Pleosporaceae</taxon>
        <taxon>Curvularia</taxon>
    </lineage>
</organism>
<dbReference type="OrthoDB" id="5304354at2759"/>
<accession>A0A9P4T3S9</accession>
<name>A0A9P4T3S9_CURKU</name>
<proteinExistence type="predicted"/>
<dbReference type="EMBL" id="SWKU01000044">
    <property type="protein sequence ID" value="KAF2994052.1"/>
    <property type="molecule type" value="Genomic_DNA"/>
</dbReference>
<dbReference type="Proteomes" id="UP000801428">
    <property type="component" value="Unassembled WGS sequence"/>
</dbReference>
<reference evidence="1" key="1">
    <citation type="submission" date="2019-04" db="EMBL/GenBank/DDBJ databases">
        <title>Sequencing of skin fungus with MAO and IRED activity.</title>
        <authorList>
            <person name="Marsaioli A.J."/>
            <person name="Bonatto J.M.C."/>
            <person name="Reis Junior O."/>
        </authorList>
    </citation>
    <scope>NUCLEOTIDE SEQUENCE</scope>
    <source>
        <strain evidence="1">30M1</strain>
    </source>
</reference>
<protein>
    <submittedName>
        <fullName evidence="1">Uncharacterized protein</fullName>
    </submittedName>
</protein>
<comment type="caution">
    <text evidence="1">The sequence shown here is derived from an EMBL/GenBank/DDBJ whole genome shotgun (WGS) entry which is preliminary data.</text>
</comment>
<evidence type="ECO:0000313" key="1">
    <source>
        <dbReference type="EMBL" id="KAF2994052.1"/>
    </source>
</evidence>